<dbReference type="InterPro" id="IPR013210">
    <property type="entry name" value="LRR_N_plant-typ"/>
</dbReference>
<keyword evidence="1" id="KW-0433">Leucine-rich repeat</keyword>
<dbReference type="EMBL" id="ASHM01048159">
    <property type="protein sequence ID" value="PNX85179.1"/>
    <property type="molecule type" value="Genomic_DNA"/>
</dbReference>
<feature type="domain" description="Leucine-rich repeat-containing N-terminal plant-type" evidence="4">
    <location>
        <begin position="31"/>
        <end position="67"/>
    </location>
</feature>
<dbReference type="ExpressionAtlas" id="A0A2K3M329">
    <property type="expression patterns" value="baseline"/>
</dbReference>
<dbReference type="Proteomes" id="UP000236291">
    <property type="component" value="Unassembled WGS sequence"/>
</dbReference>
<evidence type="ECO:0000313" key="5">
    <source>
        <dbReference type="EMBL" id="PNX85179.1"/>
    </source>
</evidence>
<keyword evidence="3" id="KW-1133">Transmembrane helix</keyword>
<dbReference type="STRING" id="57577.A0A2K3M329"/>
<protein>
    <submittedName>
        <fullName evidence="5">Protein strubbelig-receptor family 2-like</fullName>
    </submittedName>
</protein>
<sequence>MIRSFLYVVLNLVVFSSIFISQSLALTRSPEVWALQDLYRSLNYSEALRGWNGSDPCEESWTGVACSGSSVIQL</sequence>
<reference evidence="5 6" key="2">
    <citation type="journal article" date="2017" name="Front. Plant Sci.">
        <title>Gene Classification and Mining of Molecular Markers Useful in Red Clover (Trifolium pratense) Breeding.</title>
        <authorList>
            <person name="Istvanek J."/>
            <person name="Dluhosova J."/>
            <person name="Dluhos P."/>
            <person name="Patkova L."/>
            <person name="Nedelnik J."/>
            <person name="Repkova J."/>
        </authorList>
    </citation>
    <scope>NUCLEOTIDE SEQUENCE [LARGE SCALE GENOMIC DNA]</scope>
    <source>
        <strain evidence="6">cv. Tatra</strain>
        <tissue evidence="5">Young leaves</tissue>
    </source>
</reference>
<feature type="transmembrane region" description="Helical" evidence="3">
    <location>
        <begin position="6"/>
        <end position="26"/>
    </location>
</feature>
<evidence type="ECO:0000313" key="6">
    <source>
        <dbReference type="Proteomes" id="UP000236291"/>
    </source>
</evidence>
<keyword evidence="5" id="KW-0675">Receptor</keyword>
<keyword evidence="2" id="KW-0677">Repeat</keyword>
<evidence type="ECO:0000256" key="2">
    <source>
        <dbReference type="ARBA" id="ARBA00022737"/>
    </source>
</evidence>
<evidence type="ECO:0000259" key="4">
    <source>
        <dbReference type="Pfam" id="PF08263"/>
    </source>
</evidence>
<comment type="caution">
    <text evidence="5">The sequence shown here is derived from an EMBL/GenBank/DDBJ whole genome shotgun (WGS) entry which is preliminary data.</text>
</comment>
<proteinExistence type="predicted"/>
<keyword evidence="3" id="KW-0472">Membrane</keyword>
<keyword evidence="3" id="KW-0812">Transmembrane</keyword>
<dbReference type="Pfam" id="PF08263">
    <property type="entry name" value="LRRNT_2"/>
    <property type="match status" value="1"/>
</dbReference>
<organism evidence="5 6">
    <name type="scientific">Trifolium pratense</name>
    <name type="common">Red clover</name>
    <dbReference type="NCBI Taxonomy" id="57577"/>
    <lineage>
        <taxon>Eukaryota</taxon>
        <taxon>Viridiplantae</taxon>
        <taxon>Streptophyta</taxon>
        <taxon>Embryophyta</taxon>
        <taxon>Tracheophyta</taxon>
        <taxon>Spermatophyta</taxon>
        <taxon>Magnoliopsida</taxon>
        <taxon>eudicotyledons</taxon>
        <taxon>Gunneridae</taxon>
        <taxon>Pentapetalae</taxon>
        <taxon>rosids</taxon>
        <taxon>fabids</taxon>
        <taxon>Fabales</taxon>
        <taxon>Fabaceae</taxon>
        <taxon>Papilionoideae</taxon>
        <taxon>50 kb inversion clade</taxon>
        <taxon>NPAAA clade</taxon>
        <taxon>Hologalegina</taxon>
        <taxon>IRL clade</taxon>
        <taxon>Trifolieae</taxon>
        <taxon>Trifolium</taxon>
    </lineage>
</organism>
<evidence type="ECO:0000256" key="3">
    <source>
        <dbReference type="SAM" id="Phobius"/>
    </source>
</evidence>
<gene>
    <name evidence="5" type="ORF">L195_g041246</name>
</gene>
<name>A0A2K3M329_TRIPR</name>
<accession>A0A2K3M329</accession>
<reference evidence="5 6" key="1">
    <citation type="journal article" date="2014" name="Am. J. Bot.">
        <title>Genome assembly and annotation for red clover (Trifolium pratense; Fabaceae).</title>
        <authorList>
            <person name="Istvanek J."/>
            <person name="Jaros M."/>
            <person name="Krenek A."/>
            <person name="Repkova J."/>
        </authorList>
    </citation>
    <scope>NUCLEOTIDE SEQUENCE [LARGE SCALE GENOMIC DNA]</scope>
    <source>
        <strain evidence="6">cv. Tatra</strain>
        <tissue evidence="5">Young leaves</tissue>
    </source>
</reference>
<evidence type="ECO:0000256" key="1">
    <source>
        <dbReference type="ARBA" id="ARBA00022614"/>
    </source>
</evidence>
<dbReference type="AlphaFoldDB" id="A0A2K3M329"/>